<dbReference type="Proteomes" id="UP000308038">
    <property type="component" value="Unassembled WGS sequence"/>
</dbReference>
<accession>A0ABY2QD43</accession>
<dbReference type="RefSeq" id="WP_136452389.1">
    <property type="nucleotide sequence ID" value="NZ_SSTI01000024.1"/>
</dbReference>
<protein>
    <submittedName>
        <fullName evidence="1">NlpC/P60 family protein</fullName>
    </submittedName>
</protein>
<dbReference type="Gene3D" id="3.90.1720.10">
    <property type="entry name" value="endopeptidase domain like (from Nostoc punctiforme)"/>
    <property type="match status" value="1"/>
</dbReference>
<gene>
    <name evidence="1" type="ORF">E5988_16345</name>
</gene>
<evidence type="ECO:0000313" key="2">
    <source>
        <dbReference type="Proteomes" id="UP000308038"/>
    </source>
</evidence>
<dbReference type="InterPro" id="IPR038765">
    <property type="entry name" value="Papain-like_cys_pep_sf"/>
</dbReference>
<evidence type="ECO:0000313" key="1">
    <source>
        <dbReference type="EMBL" id="THG36994.1"/>
    </source>
</evidence>
<keyword evidence="2" id="KW-1185">Reference proteome</keyword>
<organism evidence="1 2">
    <name type="scientific">Sphingomonas olei</name>
    <dbReference type="NCBI Taxonomy" id="1886787"/>
    <lineage>
        <taxon>Bacteria</taxon>
        <taxon>Pseudomonadati</taxon>
        <taxon>Pseudomonadota</taxon>
        <taxon>Alphaproteobacteria</taxon>
        <taxon>Sphingomonadales</taxon>
        <taxon>Sphingomonadaceae</taxon>
        <taxon>Sphingomonas</taxon>
    </lineage>
</organism>
<dbReference type="SUPFAM" id="SSF54001">
    <property type="entry name" value="Cysteine proteinases"/>
    <property type="match status" value="1"/>
</dbReference>
<dbReference type="EMBL" id="SSTI01000024">
    <property type="protein sequence ID" value="THG36994.1"/>
    <property type="molecule type" value="Genomic_DNA"/>
</dbReference>
<sequence length="131" mass="13443">MTRGERVAAAARALIGVPFRLHGRDPAIGLDCVGVVAAALRGAGHIGPMPEGYAIRCGNAQGYADCWQGLAPAGGGQAGDILLCRVAAMHLHLAVRTQEGIIHADVGLGRVVARPGVPPWPIEAAWQLGEG</sequence>
<reference evidence="1 2" key="1">
    <citation type="submission" date="2019-04" db="EMBL/GenBank/DDBJ databases">
        <title>Microbes associate with the intestines of laboratory mice.</title>
        <authorList>
            <person name="Navarre W."/>
            <person name="Wong E."/>
            <person name="Huang K.C."/>
            <person name="Tropini C."/>
            <person name="Ng K."/>
            <person name="Yu B."/>
        </authorList>
    </citation>
    <scope>NUCLEOTIDE SEQUENCE [LARGE SCALE GENOMIC DNA]</scope>
    <source>
        <strain evidence="1 2">NM83_B4-11</strain>
    </source>
</reference>
<name>A0ABY2QD43_9SPHN</name>
<comment type="caution">
    <text evidence="1">The sequence shown here is derived from an EMBL/GenBank/DDBJ whole genome shotgun (WGS) entry which is preliminary data.</text>
</comment>
<proteinExistence type="predicted"/>